<feature type="region of interest" description="Disordered" evidence="1">
    <location>
        <begin position="1"/>
        <end position="57"/>
    </location>
</feature>
<dbReference type="EMBL" id="JH668785">
    <property type="protein sequence ID" value="KAG6461878.1"/>
    <property type="molecule type" value="Genomic_DNA"/>
</dbReference>
<protein>
    <submittedName>
        <fullName evidence="2">Uncharacterized protein</fullName>
    </submittedName>
</protein>
<comment type="caution">
    <text evidence="2">The sequence shown here is derived from an EMBL/GenBank/DDBJ whole genome shotgun (WGS) entry which is preliminary data.</text>
</comment>
<organism evidence="2 3">
    <name type="scientific">Manduca sexta</name>
    <name type="common">Tobacco hawkmoth</name>
    <name type="synonym">Tobacco hornworm</name>
    <dbReference type="NCBI Taxonomy" id="7130"/>
    <lineage>
        <taxon>Eukaryota</taxon>
        <taxon>Metazoa</taxon>
        <taxon>Ecdysozoa</taxon>
        <taxon>Arthropoda</taxon>
        <taxon>Hexapoda</taxon>
        <taxon>Insecta</taxon>
        <taxon>Pterygota</taxon>
        <taxon>Neoptera</taxon>
        <taxon>Endopterygota</taxon>
        <taxon>Lepidoptera</taxon>
        <taxon>Glossata</taxon>
        <taxon>Ditrysia</taxon>
        <taxon>Bombycoidea</taxon>
        <taxon>Sphingidae</taxon>
        <taxon>Sphinginae</taxon>
        <taxon>Sphingini</taxon>
        <taxon>Manduca</taxon>
    </lineage>
</organism>
<sequence>MSIISSLGTSSAAAADRDDSELCAWRPPPPPLEPTLPQHGEAKCGRRVRSRSSPVRWHAEDTLVVGAEFRARSPSVSPPRSASPGGSIARESKSVGAYFSSRVPTQPVRLVTAARPAPWHVSITDPERSVLQLQNHHCTERLRVVGNVPREVCASPPGGSVVRSPTPPSAFSPSVRNGPPPCLSGHERCVVEGPAYIKSMVSLLRGRNYTTNRSQACDVMSLV</sequence>
<feature type="region of interest" description="Disordered" evidence="1">
    <location>
        <begin position="155"/>
        <end position="178"/>
    </location>
</feature>
<dbReference type="AlphaFoldDB" id="A0A921ZPT3"/>
<dbReference type="EMBL" id="JH668785">
    <property type="protein sequence ID" value="KAG6461877.1"/>
    <property type="molecule type" value="Genomic_DNA"/>
</dbReference>
<reference evidence="2" key="2">
    <citation type="submission" date="2020-12" db="EMBL/GenBank/DDBJ databases">
        <authorList>
            <person name="Kanost M."/>
        </authorList>
    </citation>
    <scope>NUCLEOTIDE SEQUENCE</scope>
</reference>
<keyword evidence="3" id="KW-1185">Reference proteome</keyword>
<evidence type="ECO:0000313" key="3">
    <source>
        <dbReference type="Proteomes" id="UP000791440"/>
    </source>
</evidence>
<evidence type="ECO:0000256" key="1">
    <source>
        <dbReference type="SAM" id="MobiDB-lite"/>
    </source>
</evidence>
<accession>A0A921ZPT3</accession>
<name>A0A921ZPT3_MANSE</name>
<gene>
    <name evidence="2" type="ORF">O3G_MSEX012911</name>
</gene>
<dbReference type="Proteomes" id="UP000791440">
    <property type="component" value="Unassembled WGS sequence"/>
</dbReference>
<proteinExistence type="predicted"/>
<evidence type="ECO:0000313" key="2">
    <source>
        <dbReference type="EMBL" id="KAG6461878.1"/>
    </source>
</evidence>
<reference evidence="2" key="1">
    <citation type="journal article" date="2016" name="Insect Biochem. Mol. Biol.">
        <title>Multifaceted biological insights from a draft genome sequence of the tobacco hornworm moth, Manduca sexta.</title>
        <authorList>
            <person name="Kanost M.R."/>
            <person name="Arrese E.L."/>
            <person name="Cao X."/>
            <person name="Chen Y.R."/>
            <person name="Chellapilla S."/>
            <person name="Goldsmith M.R."/>
            <person name="Grosse-Wilde E."/>
            <person name="Heckel D.G."/>
            <person name="Herndon N."/>
            <person name="Jiang H."/>
            <person name="Papanicolaou A."/>
            <person name="Qu J."/>
            <person name="Soulages J.L."/>
            <person name="Vogel H."/>
            <person name="Walters J."/>
            <person name="Waterhouse R.M."/>
            <person name="Ahn S.J."/>
            <person name="Almeida F.C."/>
            <person name="An C."/>
            <person name="Aqrawi P."/>
            <person name="Bretschneider A."/>
            <person name="Bryant W.B."/>
            <person name="Bucks S."/>
            <person name="Chao H."/>
            <person name="Chevignon G."/>
            <person name="Christen J.M."/>
            <person name="Clarke D.F."/>
            <person name="Dittmer N.T."/>
            <person name="Ferguson L.C.F."/>
            <person name="Garavelou S."/>
            <person name="Gordon K.H.J."/>
            <person name="Gunaratna R.T."/>
            <person name="Han Y."/>
            <person name="Hauser F."/>
            <person name="He Y."/>
            <person name="Heidel-Fischer H."/>
            <person name="Hirsh A."/>
            <person name="Hu Y."/>
            <person name="Jiang H."/>
            <person name="Kalra D."/>
            <person name="Klinner C."/>
            <person name="Konig C."/>
            <person name="Kovar C."/>
            <person name="Kroll A.R."/>
            <person name="Kuwar S.S."/>
            <person name="Lee S.L."/>
            <person name="Lehman R."/>
            <person name="Li K."/>
            <person name="Li Z."/>
            <person name="Liang H."/>
            <person name="Lovelace S."/>
            <person name="Lu Z."/>
            <person name="Mansfield J.H."/>
            <person name="McCulloch K.J."/>
            <person name="Mathew T."/>
            <person name="Morton B."/>
            <person name="Muzny D.M."/>
            <person name="Neunemann D."/>
            <person name="Ongeri F."/>
            <person name="Pauchet Y."/>
            <person name="Pu L.L."/>
            <person name="Pyrousis I."/>
            <person name="Rao X.J."/>
            <person name="Redding A."/>
            <person name="Roesel C."/>
            <person name="Sanchez-Gracia A."/>
            <person name="Schaack S."/>
            <person name="Shukla A."/>
            <person name="Tetreau G."/>
            <person name="Wang Y."/>
            <person name="Xiong G.H."/>
            <person name="Traut W."/>
            <person name="Walsh T.K."/>
            <person name="Worley K.C."/>
            <person name="Wu D."/>
            <person name="Wu W."/>
            <person name="Wu Y.Q."/>
            <person name="Zhang X."/>
            <person name="Zou Z."/>
            <person name="Zucker H."/>
            <person name="Briscoe A.D."/>
            <person name="Burmester T."/>
            <person name="Clem R.J."/>
            <person name="Feyereisen R."/>
            <person name="Grimmelikhuijzen C.J.P."/>
            <person name="Hamodrakas S.J."/>
            <person name="Hansson B.S."/>
            <person name="Huguet E."/>
            <person name="Jermiin L.S."/>
            <person name="Lan Q."/>
            <person name="Lehman H.K."/>
            <person name="Lorenzen M."/>
            <person name="Merzendorfer H."/>
            <person name="Michalopoulos I."/>
            <person name="Morton D.B."/>
            <person name="Muthukrishnan S."/>
            <person name="Oakeshott J.G."/>
            <person name="Palmer W."/>
            <person name="Park Y."/>
            <person name="Passarelli A.L."/>
            <person name="Rozas J."/>
            <person name="Schwartz L.M."/>
            <person name="Smith W."/>
            <person name="Southgate A."/>
            <person name="Vilcinskas A."/>
            <person name="Vogt R."/>
            <person name="Wang P."/>
            <person name="Werren J."/>
            <person name="Yu X.Q."/>
            <person name="Zhou J.J."/>
            <person name="Brown S.J."/>
            <person name="Scherer S.E."/>
            <person name="Richards S."/>
            <person name="Blissard G.W."/>
        </authorList>
    </citation>
    <scope>NUCLEOTIDE SEQUENCE</scope>
</reference>